<feature type="compositionally biased region" description="Polar residues" evidence="1">
    <location>
        <begin position="659"/>
        <end position="668"/>
    </location>
</feature>
<dbReference type="OMA" id="NNAFWQP"/>
<dbReference type="EMBL" id="JH126403">
    <property type="protein sequence ID" value="EGX90807.1"/>
    <property type="molecule type" value="Genomic_DNA"/>
</dbReference>
<feature type="region of interest" description="Disordered" evidence="1">
    <location>
        <begin position="658"/>
        <end position="694"/>
    </location>
</feature>
<feature type="region of interest" description="Disordered" evidence="1">
    <location>
        <begin position="1"/>
        <end position="76"/>
    </location>
</feature>
<gene>
    <name evidence="3" type="ORF">CCM_07227</name>
</gene>
<dbReference type="KEGG" id="cmt:CCM_07227"/>
<keyword evidence="2" id="KW-1133">Transmembrane helix</keyword>
<dbReference type="STRING" id="983644.G3JM83"/>
<dbReference type="GeneID" id="18169238"/>
<keyword evidence="4" id="KW-1185">Reference proteome</keyword>
<evidence type="ECO:0000313" key="3">
    <source>
        <dbReference type="EMBL" id="EGX90807.1"/>
    </source>
</evidence>
<evidence type="ECO:0000256" key="2">
    <source>
        <dbReference type="SAM" id="Phobius"/>
    </source>
</evidence>
<feature type="region of interest" description="Disordered" evidence="1">
    <location>
        <begin position="597"/>
        <end position="617"/>
    </location>
</feature>
<evidence type="ECO:0000313" key="4">
    <source>
        <dbReference type="Proteomes" id="UP000001610"/>
    </source>
</evidence>
<dbReference type="OrthoDB" id="4158994at2759"/>
<keyword evidence="2" id="KW-0812">Transmembrane</keyword>
<proteinExistence type="predicted"/>
<evidence type="ECO:0000256" key="1">
    <source>
        <dbReference type="SAM" id="MobiDB-lite"/>
    </source>
</evidence>
<dbReference type="HOGENOM" id="CLU_005822_1_0_1"/>
<reference evidence="3 4" key="1">
    <citation type="journal article" date="2011" name="Genome Biol.">
        <title>Genome sequence of the insect pathogenic fungus Cordyceps militaris, a valued traditional Chinese medicine.</title>
        <authorList>
            <person name="Zheng P."/>
            <person name="Xia Y."/>
            <person name="Xiao G."/>
            <person name="Xiong C."/>
            <person name="Hu X."/>
            <person name="Zhang S."/>
            <person name="Zheng H."/>
            <person name="Huang Y."/>
            <person name="Zhou Y."/>
            <person name="Wang S."/>
            <person name="Zhao G.P."/>
            <person name="Liu X."/>
            <person name="St Leger R.J."/>
            <person name="Wang C."/>
        </authorList>
    </citation>
    <scope>NUCLEOTIDE SEQUENCE [LARGE SCALE GENOMIC DNA]</scope>
    <source>
        <strain evidence="3 4">CM01</strain>
    </source>
</reference>
<feature type="region of interest" description="Disordered" evidence="1">
    <location>
        <begin position="953"/>
        <end position="981"/>
    </location>
</feature>
<accession>G3JM83</accession>
<feature type="compositionally biased region" description="Basic and acidic residues" evidence="1">
    <location>
        <begin position="669"/>
        <end position="694"/>
    </location>
</feature>
<feature type="compositionally biased region" description="Gly residues" evidence="1">
    <location>
        <begin position="972"/>
        <end position="981"/>
    </location>
</feature>
<organism evidence="3 4">
    <name type="scientific">Cordyceps militaris (strain CM01)</name>
    <name type="common">Caterpillar fungus</name>
    <dbReference type="NCBI Taxonomy" id="983644"/>
    <lineage>
        <taxon>Eukaryota</taxon>
        <taxon>Fungi</taxon>
        <taxon>Dikarya</taxon>
        <taxon>Ascomycota</taxon>
        <taxon>Pezizomycotina</taxon>
        <taxon>Sordariomycetes</taxon>
        <taxon>Hypocreomycetidae</taxon>
        <taxon>Hypocreales</taxon>
        <taxon>Cordycipitaceae</taxon>
        <taxon>Cordyceps</taxon>
    </lineage>
</organism>
<dbReference type="VEuPathDB" id="FungiDB:CCM_07227"/>
<protein>
    <submittedName>
        <fullName evidence="3">Ubiquitination network signaling protein</fullName>
    </submittedName>
</protein>
<dbReference type="InParanoid" id="G3JM83"/>
<feature type="transmembrane region" description="Helical" evidence="2">
    <location>
        <begin position="174"/>
        <end position="201"/>
    </location>
</feature>
<feature type="region of interest" description="Disordered" evidence="1">
    <location>
        <begin position="384"/>
        <end position="420"/>
    </location>
</feature>
<sequence length="981" mass="107145">MPRASGSGKRQSGGGHRDSSKHDNGAVTSAKRGSRKSHSANGSSSAKPLENGAALPTPTSSLHNGHANGHATAPADAAAKSPFDAAMSTRLPDDKTALDAARRASLGEESEASSDHFHNAATHVLNGHANGVPVNGSLRQIDVNYPKNSDVHRDSGILDMASTVLRALPMQDTLAILIILMHVPTISLLVIYGIFACITFVPPVRTTSGMPLNLAEMFDANSTTPSLFVVACLDFVFLLIWLFLWAPIQDAVLDLAKPVIAITLGGATRNDPSFRGIRTGFTWVFLYHIIRGTQSQWGHLVPNMPAAWKKVLSEETPIGYYSKLYDNSSPYAWVRSVLAIHILTQSLIRFIREWYLRREKGGSNPSDPELARQHSAHIALPDAANDASATPNDTDTAISTPALPQPPPTPQLSTAKKRRKQSAQVRLKQPLWAALASTKIVVVKEYELSHAPSESARANATDIHNLGNATFYREPRQIWITYIGSDEVCFSTSYFAHAEFDPSSPCSELTSNLPSRPPGIDMTKPFYVRVNSALWQPTRMHALKELDDEPSEASCWTGDIYGLRPASKYVCEFVDSRTDKVLLTANIRTIKEVLQSRDGSSPMVSDGPQSLRPDSPVTTLKTSIDAAQERLTHERNHLKNLRKDCKIRINALKKENEATDNQLATAGSSDERYRQKIRQQETQRTQAERETEQLADTVRRYDSSPELAEHKRKVERTFAAEKKAFEAAQREFLKHRSELESEFAAKGIERSNLNARRNKIATRIAKVDNELVNLSDANSRGINEAERRKKQHDMQVGKILAMRQQYLDRIDDIKGDNGERLETILNLRGQLESLAPAMATANGGMMEGVDPGMVPFPPPQTTPWNSSAVPATLGGSLGGGHWPASSADMQPSLSGPALAPSAMMWPGSLTTTVYGKTRARMRSSSMLSDVSGFTGSSDGSLQNSPYFHYQQPIGNSVRGHRGMGANRSNGSSGSGGDGNSM</sequence>
<dbReference type="eggNOG" id="ENOG502QSPS">
    <property type="taxonomic scope" value="Eukaryota"/>
</dbReference>
<dbReference type="RefSeq" id="XP_006672428.1">
    <property type="nucleotide sequence ID" value="XM_006672365.1"/>
</dbReference>
<feature type="compositionally biased region" description="Basic and acidic residues" evidence="1">
    <location>
        <begin position="15"/>
        <end position="24"/>
    </location>
</feature>
<feature type="compositionally biased region" description="Polar residues" evidence="1">
    <location>
        <begin position="387"/>
        <end position="398"/>
    </location>
</feature>
<feature type="compositionally biased region" description="Low complexity" evidence="1">
    <location>
        <begin position="67"/>
        <end position="76"/>
    </location>
</feature>
<feature type="transmembrane region" description="Helical" evidence="2">
    <location>
        <begin position="227"/>
        <end position="248"/>
    </location>
</feature>
<dbReference type="AlphaFoldDB" id="G3JM83"/>
<name>G3JM83_CORMM</name>
<dbReference type="Proteomes" id="UP000001610">
    <property type="component" value="Unassembled WGS sequence"/>
</dbReference>
<keyword evidence="2" id="KW-0472">Membrane</keyword>